<sequence length="644" mass="64268">MGRCCTQLNNKVEVAEYFGTQGEFTGLTLAQMQAALSGVTNDDATVTAKKAAIDAGNLEGVGSNGQSFTLTFGTDVLTGTTGSDTFTAGVVNDGAGTLVNSMEDADIIDGGEGSDTLNITTLGGTIQSSISNVEVINVRNITADSTVDFADVSGAEQVWNSASSAGRTLTYTNADIDATFGVKNTLSETDIDTFEDVTGTADELKLALSSAGSSTTDAVVSSSTDSGDIEAMSIALTGENFADVSAFDAIETLTITGTGSLEAVVDATALETLAAGSLTSNLDVDLSAASAAELNVATGAGDDRVVLDGDLFVAGHDEIVVDLGAGSNTLALTNMDTHTAINGLVFDVADFTGVEAVELTDAIVLGGAATLDFDGIEVSSLTVGGAVTGAANTLTVDNTATTLAVDVTAAVGGAMDTVTIDFATAADLSIDAGADIEGTTIDGDDLTSVAIDVTEDGVSVGGAATVDILGQDDADADLLTSVSLTDSSDAGDAAYDVSLTDAVLVDTISFAGGEATDFTVDVSGTAFDGAVTVNIGDFGVDAEGNTAGGLSYTSDDTNGVRETFVFTGTNIGDVTIAASSFTAGVGATADRLDFSSFAGVTDLDDLSIELVGGNTVITAADSQFDGTITVTGVDLTTDTLNFIV</sequence>
<name>A0A1A8T4N4_9GAMM</name>
<dbReference type="AlphaFoldDB" id="A0A1A8T4N4"/>
<dbReference type="EMBL" id="FLOC01000001">
    <property type="protein sequence ID" value="SBS25838.1"/>
    <property type="molecule type" value="Genomic_DNA"/>
</dbReference>
<dbReference type="RefSeq" id="WP_156496500.1">
    <property type="nucleotide sequence ID" value="NZ_FLOC01000001.1"/>
</dbReference>
<reference evidence="1 2" key="1">
    <citation type="submission" date="2016-06" db="EMBL/GenBank/DDBJ databases">
        <authorList>
            <person name="Kjaerup R.B."/>
            <person name="Dalgaard T.S."/>
            <person name="Juul-Madsen H.R."/>
        </authorList>
    </citation>
    <scope>NUCLEOTIDE SEQUENCE [LARGE SCALE GENOMIC DNA]</scope>
    <source>
        <strain evidence="1 2">CECT 5080</strain>
    </source>
</reference>
<evidence type="ECO:0000313" key="1">
    <source>
        <dbReference type="EMBL" id="SBS25838.1"/>
    </source>
</evidence>
<dbReference type="STRING" id="295068.MAQ5080_00383"/>
<gene>
    <name evidence="1" type="ORF">MAQ5080_00383</name>
</gene>
<proteinExistence type="predicted"/>
<accession>A0A1A8T4N4</accession>
<evidence type="ECO:0000313" key="2">
    <source>
        <dbReference type="Proteomes" id="UP000092627"/>
    </source>
</evidence>
<dbReference type="OrthoDB" id="480426at2"/>
<keyword evidence="2" id="KW-1185">Reference proteome</keyword>
<protein>
    <submittedName>
        <fullName evidence="1">Uncharacterized protein</fullName>
    </submittedName>
</protein>
<organism evidence="1 2">
    <name type="scientific">Marinomonas aquimarina</name>
    <dbReference type="NCBI Taxonomy" id="295068"/>
    <lineage>
        <taxon>Bacteria</taxon>
        <taxon>Pseudomonadati</taxon>
        <taxon>Pseudomonadota</taxon>
        <taxon>Gammaproteobacteria</taxon>
        <taxon>Oceanospirillales</taxon>
        <taxon>Oceanospirillaceae</taxon>
        <taxon>Marinomonas</taxon>
    </lineage>
</organism>
<dbReference type="Proteomes" id="UP000092627">
    <property type="component" value="Unassembled WGS sequence"/>
</dbReference>